<feature type="region of interest" description="Disordered" evidence="7">
    <location>
        <begin position="1"/>
        <end position="67"/>
    </location>
</feature>
<dbReference type="PRINTS" id="PR00773">
    <property type="entry name" value="GRPEPROTEIN"/>
</dbReference>
<dbReference type="InterPro" id="IPR013805">
    <property type="entry name" value="GrpE_CC"/>
</dbReference>
<dbReference type="GO" id="GO:0042803">
    <property type="term" value="F:protein homodimerization activity"/>
    <property type="evidence" value="ECO:0007669"/>
    <property type="project" value="InterPro"/>
</dbReference>
<dbReference type="HAMAP" id="MF_01151">
    <property type="entry name" value="GrpE"/>
    <property type="match status" value="1"/>
</dbReference>
<dbReference type="GO" id="GO:0051082">
    <property type="term" value="F:unfolded protein binding"/>
    <property type="evidence" value="ECO:0007669"/>
    <property type="project" value="TreeGrafter"/>
</dbReference>
<proteinExistence type="inferred from homology"/>
<evidence type="ECO:0000256" key="6">
    <source>
        <dbReference type="SAM" id="Coils"/>
    </source>
</evidence>
<comment type="subunit">
    <text evidence="3">Homodimer.</text>
</comment>
<feature type="region of interest" description="Disordered" evidence="7">
    <location>
        <begin position="204"/>
        <end position="262"/>
    </location>
</feature>
<dbReference type="PROSITE" id="PS01071">
    <property type="entry name" value="GRPE"/>
    <property type="match status" value="1"/>
</dbReference>
<dbReference type="RefSeq" id="WP_037309425.1">
    <property type="nucleotide sequence ID" value="NZ_FOWS01000002.1"/>
</dbReference>
<dbReference type="GO" id="GO:0006457">
    <property type="term" value="P:protein folding"/>
    <property type="evidence" value="ECO:0007669"/>
    <property type="project" value="InterPro"/>
</dbReference>
<evidence type="ECO:0000313" key="8">
    <source>
        <dbReference type="EMBL" id="KHF44595.1"/>
    </source>
</evidence>
<organism evidence="8 9">
    <name type="scientific">Saccharomonospora viridis</name>
    <dbReference type="NCBI Taxonomy" id="1852"/>
    <lineage>
        <taxon>Bacteria</taxon>
        <taxon>Bacillati</taxon>
        <taxon>Actinomycetota</taxon>
        <taxon>Actinomycetes</taxon>
        <taxon>Pseudonocardiales</taxon>
        <taxon>Pseudonocardiaceae</taxon>
        <taxon>Saccharomonospora</taxon>
    </lineage>
</organism>
<comment type="similarity">
    <text evidence="1 3 5">Belongs to the GrpE family.</text>
</comment>
<dbReference type="GO" id="GO:0000774">
    <property type="term" value="F:adenyl-nucleotide exchange factor activity"/>
    <property type="evidence" value="ECO:0007669"/>
    <property type="project" value="InterPro"/>
</dbReference>
<keyword evidence="2 3" id="KW-0143">Chaperone</keyword>
<feature type="compositionally biased region" description="Basic and acidic residues" evidence="7">
    <location>
        <begin position="49"/>
        <end position="63"/>
    </location>
</feature>
<dbReference type="GO" id="GO:0005737">
    <property type="term" value="C:cytoplasm"/>
    <property type="evidence" value="ECO:0007669"/>
    <property type="project" value="UniProtKB-SubCell"/>
</dbReference>
<accession>A0A837DBL7</accession>
<name>A0A837DBL7_9PSEU</name>
<dbReference type="Gene3D" id="2.30.22.10">
    <property type="entry name" value="Head domain of nucleotide exchange factor GrpE"/>
    <property type="match status" value="1"/>
</dbReference>
<dbReference type="Pfam" id="PF01025">
    <property type="entry name" value="GrpE"/>
    <property type="match status" value="1"/>
</dbReference>
<dbReference type="PANTHER" id="PTHR21237:SF23">
    <property type="entry name" value="GRPE PROTEIN HOMOLOG, MITOCHONDRIAL"/>
    <property type="match status" value="1"/>
</dbReference>
<dbReference type="OrthoDB" id="5191115at2"/>
<sequence>MTEHQAERDEKQEEPVVVRDRRKIDPETGELRQERNGAVDAQESQQAAEAKEAEAAEGGKADQDAEVAAAVQELQKQLDERTADLQRVQAEYNNYRRRVDREREEMAEGGKAAVLNELLPLLDDLERAEAHGDLTGAFKAVADKLVGTLERIGLEPFGKEGDAFDPSVHEAVQHSTSPDVDGPTVTTVLRRGYRFGERVLREALVGVTDHEPAAASDEKNAESAESGAATSDTASEEGDTGAARESAASSENASVDTDENKH</sequence>
<dbReference type="InterPro" id="IPR000740">
    <property type="entry name" value="GrpE"/>
</dbReference>
<feature type="compositionally biased region" description="Low complexity" evidence="7">
    <location>
        <begin position="243"/>
        <end position="254"/>
    </location>
</feature>
<dbReference type="InterPro" id="IPR009012">
    <property type="entry name" value="GrpE_head"/>
</dbReference>
<comment type="subcellular location">
    <subcellularLocation>
        <location evidence="3">Cytoplasm</location>
    </subcellularLocation>
</comment>
<keyword evidence="3 4" id="KW-0346">Stress response</keyword>
<evidence type="ECO:0000313" key="9">
    <source>
        <dbReference type="Proteomes" id="UP000030848"/>
    </source>
</evidence>
<dbReference type="Gene3D" id="3.90.20.20">
    <property type="match status" value="1"/>
</dbReference>
<dbReference type="GO" id="GO:0051087">
    <property type="term" value="F:protein-folding chaperone binding"/>
    <property type="evidence" value="ECO:0007669"/>
    <property type="project" value="InterPro"/>
</dbReference>
<evidence type="ECO:0000256" key="3">
    <source>
        <dbReference type="HAMAP-Rule" id="MF_01151"/>
    </source>
</evidence>
<keyword evidence="3" id="KW-0963">Cytoplasm</keyword>
<dbReference type="EMBL" id="JRZE01000003">
    <property type="protein sequence ID" value="KHF44595.1"/>
    <property type="molecule type" value="Genomic_DNA"/>
</dbReference>
<dbReference type="NCBIfam" id="NF010761">
    <property type="entry name" value="PRK14164.1"/>
    <property type="match status" value="1"/>
</dbReference>
<dbReference type="Proteomes" id="UP000030848">
    <property type="component" value="Unassembled WGS sequence"/>
</dbReference>
<reference evidence="8 9" key="1">
    <citation type="submission" date="2014-10" db="EMBL/GenBank/DDBJ databases">
        <title>Genome sequence of Micropolyspora internatus JCM3315.</title>
        <authorList>
            <person name="Shin S.-K."/>
            <person name="Yi H."/>
        </authorList>
    </citation>
    <scope>NUCLEOTIDE SEQUENCE [LARGE SCALE GENOMIC DNA]</scope>
    <source>
        <strain evidence="8 9">JCM 3315</strain>
    </source>
</reference>
<dbReference type="SUPFAM" id="SSF51064">
    <property type="entry name" value="Head domain of nucleotide exchange factor GrpE"/>
    <property type="match status" value="1"/>
</dbReference>
<dbReference type="PANTHER" id="PTHR21237">
    <property type="entry name" value="GRPE PROTEIN"/>
    <property type="match status" value="1"/>
</dbReference>
<keyword evidence="6" id="KW-0175">Coiled coil</keyword>
<protein>
    <recommendedName>
        <fullName evidence="3 4">Protein GrpE</fullName>
    </recommendedName>
    <alternativeName>
        <fullName evidence="3">HSP-70 cofactor</fullName>
    </alternativeName>
</protein>
<evidence type="ECO:0000256" key="1">
    <source>
        <dbReference type="ARBA" id="ARBA00009054"/>
    </source>
</evidence>
<feature type="coiled-coil region" evidence="6">
    <location>
        <begin position="71"/>
        <end position="105"/>
    </location>
</feature>
<evidence type="ECO:0000256" key="5">
    <source>
        <dbReference type="RuleBase" id="RU004478"/>
    </source>
</evidence>
<gene>
    <name evidence="3" type="primary">grpE</name>
    <name evidence="8" type="ORF">MINT15_14770</name>
</gene>
<evidence type="ECO:0000256" key="7">
    <source>
        <dbReference type="SAM" id="MobiDB-lite"/>
    </source>
</evidence>
<evidence type="ECO:0000256" key="2">
    <source>
        <dbReference type="ARBA" id="ARBA00023186"/>
    </source>
</evidence>
<feature type="compositionally biased region" description="Basic and acidic residues" evidence="7">
    <location>
        <begin position="208"/>
        <end position="222"/>
    </location>
</feature>
<comment type="caution">
    <text evidence="8">The sequence shown here is derived from an EMBL/GenBank/DDBJ whole genome shotgun (WGS) entry which is preliminary data.</text>
</comment>
<comment type="function">
    <text evidence="3 4">Participates actively in the response to hyperosmotic and heat shock by preventing the aggregation of stress-denatured proteins, in association with DnaK and GrpE. It is the nucleotide exchange factor for DnaK and may function as a thermosensor. Unfolded proteins bind initially to DnaJ; upon interaction with the DnaJ-bound protein, DnaK hydrolyzes its bound ATP, resulting in the formation of a stable complex. GrpE releases ADP from DnaK; ATP binding to DnaK triggers the release of the substrate protein, thus completing the reaction cycle. Several rounds of ATP-dependent interactions between DnaJ, DnaK and GrpE are required for fully efficient folding.</text>
</comment>
<feature type="compositionally biased region" description="Basic and acidic residues" evidence="7">
    <location>
        <begin position="1"/>
        <end position="37"/>
    </location>
</feature>
<dbReference type="SUPFAM" id="SSF58014">
    <property type="entry name" value="Coiled-coil domain of nucleotide exchange factor GrpE"/>
    <property type="match status" value="1"/>
</dbReference>
<evidence type="ECO:0000256" key="4">
    <source>
        <dbReference type="RuleBase" id="RU000639"/>
    </source>
</evidence>
<dbReference type="AlphaFoldDB" id="A0A837DBL7"/>